<sequence>MAAEKLTKGRLTQILVMLTLLISAFIWRTLIYTPGLSSIDCDGRQGVCGTSHSPKLLNYQWREEGGNLKFYLISKTKPHAAYWLEDGAQAPKVAASSEETPEGVQRVWQWTSETRPEGQDTFVVVIDQYQFNFNYLKKPN</sequence>
<keyword evidence="1" id="KW-1133">Transmembrane helix</keyword>
<evidence type="ECO:0000256" key="1">
    <source>
        <dbReference type="SAM" id="Phobius"/>
    </source>
</evidence>
<organism evidence="2 3">
    <name type="scientific">Salinivibrio costicola</name>
    <name type="common">Vibrio costicola</name>
    <dbReference type="NCBI Taxonomy" id="51367"/>
    <lineage>
        <taxon>Bacteria</taxon>
        <taxon>Pseudomonadati</taxon>
        <taxon>Pseudomonadota</taxon>
        <taxon>Gammaproteobacteria</taxon>
        <taxon>Vibrionales</taxon>
        <taxon>Vibrionaceae</taxon>
        <taxon>Salinivibrio</taxon>
    </lineage>
</organism>
<dbReference type="Proteomes" id="UP000501408">
    <property type="component" value="Chromosome 1"/>
</dbReference>
<accession>A0ABX6K3L2</accession>
<dbReference type="RefSeq" id="WP_167313776.1">
    <property type="nucleotide sequence ID" value="NZ_CP050266.1"/>
</dbReference>
<evidence type="ECO:0000313" key="2">
    <source>
        <dbReference type="EMBL" id="QIR04898.1"/>
    </source>
</evidence>
<proteinExistence type="predicted"/>
<evidence type="ECO:0000313" key="3">
    <source>
        <dbReference type="Proteomes" id="UP000501408"/>
    </source>
</evidence>
<name>A0ABX6K3L2_SALCS</name>
<keyword evidence="3" id="KW-1185">Reference proteome</keyword>
<feature type="transmembrane region" description="Helical" evidence="1">
    <location>
        <begin position="12"/>
        <end position="31"/>
    </location>
</feature>
<keyword evidence="1" id="KW-0472">Membrane</keyword>
<protein>
    <recommendedName>
        <fullName evidence="4">Secreted protein</fullName>
    </recommendedName>
</protein>
<evidence type="ECO:0008006" key="4">
    <source>
        <dbReference type="Google" id="ProtNLM"/>
    </source>
</evidence>
<reference evidence="2 3" key="1">
    <citation type="submission" date="2020-03" db="EMBL/GenBank/DDBJ databases">
        <title>Genome mining reveals the biosynthetic pathways of PHA and ectoines of the halophilic strain Salinivibrio costicola M318 isolated from fermented shrimp paste.</title>
        <authorList>
            <person name="Doan T.V."/>
            <person name="Tran L.T."/>
            <person name="Trieu T.A."/>
            <person name="Nguyen Q.V."/>
            <person name="Quach T.N."/>
            <person name="Phi T.Q."/>
            <person name="Kumar S."/>
        </authorList>
    </citation>
    <scope>NUCLEOTIDE SEQUENCE [LARGE SCALE GENOMIC DNA]</scope>
    <source>
        <strain evidence="2 3">M318</strain>
    </source>
</reference>
<keyword evidence="1" id="KW-0812">Transmembrane</keyword>
<dbReference type="EMBL" id="CP050266">
    <property type="protein sequence ID" value="QIR04898.1"/>
    <property type="molecule type" value="Genomic_DNA"/>
</dbReference>
<gene>
    <name evidence="2" type="ORF">HBA18_06925</name>
</gene>